<evidence type="ECO:0008006" key="4">
    <source>
        <dbReference type="Google" id="ProtNLM"/>
    </source>
</evidence>
<dbReference type="Proteomes" id="UP001168552">
    <property type="component" value="Unassembled WGS sequence"/>
</dbReference>
<protein>
    <recommendedName>
        <fullName evidence="4">DUF5017 domain-containing protein</fullName>
    </recommendedName>
</protein>
<name>A0ABT8F6K8_9BACT</name>
<dbReference type="EMBL" id="JAUHJS010000004">
    <property type="protein sequence ID" value="MDN4165606.1"/>
    <property type="molecule type" value="Genomic_DNA"/>
</dbReference>
<sequence>MKQLRTKFMSMLAIAGVIGFASCGGDEEVETVAPTVVVTYTGDANVPAGTEIEATVAFTAGAGIAGINLTPIIDGTAGDKSFNAPSEFGVAAGDTVGTFVVTYNPAASLIGSTVEWEIEVVDAEDRTAVDDFSITVISALRNFTAVLLEAPIGSTPGTRTSETFYSIAEGATYSAEDVVDGPAGTSAKIDFGYYYGNTNEASIAAPANYPSLVYDLAAQGWGTRNATLIRSTSMTEAEFNEVTTLAEIETAFNGGTNENGNITNLAVGDVFAFETASTSTNGVKKGLALVTALVATANSNGEITLEIITE</sequence>
<proteinExistence type="predicted"/>
<feature type="signal peptide" evidence="1">
    <location>
        <begin position="1"/>
        <end position="23"/>
    </location>
</feature>
<evidence type="ECO:0000256" key="1">
    <source>
        <dbReference type="SAM" id="SignalP"/>
    </source>
</evidence>
<organism evidence="2 3">
    <name type="scientific">Shiella aurantiaca</name>
    <dbReference type="NCBI Taxonomy" id="3058365"/>
    <lineage>
        <taxon>Bacteria</taxon>
        <taxon>Pseudomonadati</taxon>
        <taxon>Bacteroidota</taxon>
        <taxon>Cytophagia</taxon>
        <taxon>Cytophagales</taxon>
        <taxon>Shiellaceae</taxon>
        <taxon>Shiella</taxon>
    </lineage>
</organism>
<dbReference type="RefSeq" id="WP_320004137.1">
    <property type="nucleotide sequence ID" value="NZ_JAUHJS010000004.1"/>
</dbReference>
<gene>
    <name evidence="2" type="ORF">QWY31_08840</name>
</gene>
<accession>A0ABT8F6K8</accession>
<feature type="chain" id="PRO_5045172910" description="DUF5017 domain-containing protein" evidence="1">
    <location>
        <begin position="24"/>
        <end position="310"/>
    </location>
</feature>
<evidence type="ECO:0000313" key="3">
    <source>
        <dbReference type="Proteomes" id="UP001168552"/>
    </source>
</evidence>
<evidence type="ECO:0000313" key="2">
    <source>
        <dbReference type="EMBL" id="MDN4165606.1"/>
    </source>
</evidence>
<keyword evidence="1" id="KW-0732">Signal</keyword>
<reference evidence="2" key="1">
    <citation type="submission" date="2023-06" db="EMBL/GenBank/DDBJ databases">
        <title>Cytophagales bacterium Strain LB-30, isolated from soil.</title>
        <authorList>
            <person name="Liu B."/>
        </authorList>
    </citation>
    <scope>NUCLEOTIDE SEQUENCE</scope>
    <source>
        <strain evidence="2">LB-30</strain>
    </source>
</reference>
<dbReference type="PROSITE" id="PS51257">
    <property type="entry name" value="PROKAR_LIPOPROTEIN"/>
    <property type="match status" value="1"/>
</dbReference>
<keyword evidence="3" id="KW-1185">Reference proteome</keyword>
<comment type="caution">
    <text evidence="2">The sequence shown here is derived from an EMBL/GenBank/DDBJ whole genome shotgun (WGS) entry which is preliminary data.</text>
</comment>